<dbReference type="PANTHER" id="PTHR11851:SF149">
    <property type="entry name" value="GH01077P"/>
    <property type="match status" value="1"/>
</dbReference>
<dbReference type="InterPro" id="IPR011249">
    <property type="entry name" value="Metalloenz_LuxS/M16"/>
</dbReference>
<dbReference type="InterPro" id="IPR011765">
    <property type="entry name" value="Pept_M16_N"/>
</dbReference>
<dbReference type="InterPro" id="IPR050361">
    <property type="entry name" value="MPP/UQCRC_Complex"/>
</dbReference>
<evidence type="ECO:0000256" key="7">
    <source>
        <dbReference type="ARBA" id="ARBA00023049"/>
    </source>
</evidence>
<evidence type="ECO:0000256" key="4">
    <source>
        <dbReference type="ARBA" id="ARBA00022723"/>
    </source>
</evidence>
<dbReference type="GO" id="GO:0006627">
    <property type="term" value="P:protein processing involved in protein targeting to mitochondrion"/>
    <property type="evidence" value="ECO:0007669"/>
    <property type="project" value="TreeGrafter"/>
</dbReference>
<evidence type="ECO:0000256" key="1">
    <source>
        <dbReference type="ARBA" id="ARBA00001947"/>
    </source>
</evidence>
<keyword evidence="7" id="KW-0482">Metalloprotease</keyword>
<keyword evidence="4" id="KW-0479">Metal-binding</keyword>
<feature type="domain" description="Peptidase M16 C-terminal" evidence="10">
    <location>
        <begin position="124"/>
        <end position="195"/>
    </location>
</feature>
<keyword evidence="12" id="KW-1185">Reference proteome</keyword>
<feature type="domain" description="Peptidase M16 N-terminal" evidence="9">
    <location>
        <begin position="21"/>
        <end position="65"/>
    </location>
</feature>
<dbReference type="VEuPathDB" id="VectorBase:GAUT016725"/>
<evidence type="ECO:0000259" key="10">
    <source>
        <dbReference type="Pfam" id="PF05193"/>
    </source>
</evidence>
<dbReference type="AlphaFoldDB" id="A0A1A9UV74"/>
<keyword evidence="3" id="KW-0645">Protease</keyword>
<dbReference type="Pfam" id="PF05193">
    <property type="entry name" value="Peptidase_M16_C"/>
    <property type="match status" value="1"/>
</dbReference>
<dbReference type="InterPro" id="IPR007863">
    <property type="entry name" value="Peptidase_M16_C"/>
</dbReference>
<dbReference type="GO" id="GO:0046872">
    <property type="term" value="F:metal ion binding"/>
    <property type="evidence" value="ECO:0007669"/>
    <property type="project" value="UniProtKB-KW"/>
</dbReference>
<organism evidence="11 12">
    <name type="scientific">Glossina austeni</name>
    <name type="common">Savannah tsetse fly</name>
    <dbReference type="NCBI Taxonomy" id="7395"/>
    <lineage>
        <taxon>Eukaryota</taxon>
        <taxon>Metazoa</taxon>
        <taxon>Ecdysozoa</taxon>
        <taxon>Arthropoda</taxon>
        <taxon>Hexapoda</taxon>
        <taxon>Insecta</taxon>
        <taxon>Pterygota</taxon>
        <taxon>Neoptera</taxon>
        <taxon>Endopterygota</taxon>
        <taxon>Diptera</taxon>
        <taxon>Brachycera</taxon>
        <taxon>Muscomorpha</taxon>
        <taxon>Hippoboscoidea</taxon>
        <taxon>Glossinidae</taxon>
        <taxon>Glossina</taxon>
    </lineage>
</organism>
<sequence length="196" mass="21731">MRKCLLKIPETQVTIMDYCLRVASEDSGASTATVALWIDARSRSETPQNNGVAHFLEHMAFKASESEIERERSVILREMQKVESNLQEVVFDHLHATAYQGTPRGQTILGPTKKIKSIGRNDFTHYKASRIVLSGAGGVKHNELEQLAEQHLGKMKNTFDCKPPSIDPCRRTGSEVCIRDDSLPLAHVAIAVESCG</sequence>
<evidence type="ECO:0000256" key="8">
    <source>
        <dbReference type="ARBA" id="ARBA00023128"/>
    </source>
</evidence>
<evidence type="ECO:0000256" key="6">
    <source>
        <dbReference type="ARBA" id="ARBA00022833"/>
    </source>
</evidence>
<evidence type="ECO:0000256" key="2">
    <source>
        <dbReference type="ARBA" id="ARBA00004173"/>
    </source>
</evidence>
<keyword evidence="6" id="KW-0862">Zinc</keyword>
<keyword evidence="5" id="KW-0378">Hydrolase</keyword>
<protein>
    <recommendedName>
        <fullName evidence="13">Peptidase M16 N-terminal domain-containing protein</fullName>
    </recommendedName>
</protein>
<dbReference type="Gene3D" id="3.30.830.10">
    <property type="entry name" value="Metalloenzyme, LuxS/M16 peptidase-like"/>
    <property type="match status" value="2"/>
</dbReference>
<comment type="subcellular location">
    <subcellularLocation>
        <location evidence="2">Mitochondrion</location>
    </subcellularLocation>
</comment>
<evidence type="ECO:0000256" key="5">
    <source>
        <dbReference type="ARBA" id="ARBA00022801"/>
    </source>
</evidence>
<dbReference type="GO" id="GO:0005739">
    <property type="term" value="C:mitochondrion"/>
    <property type="evidence" value="ECO:0007669"/>
    <property type="project" value="UniProtKB-SubCell"/>
</dbReference>
<evidence type="ECO:0000313" key="11">
    <source>
        <dbReference type="EnsemblMetazoa" id="GAUT016725-PA"/>
    </source>
</evidence>
<dbReference type="SUPFAM" id="SSF63411">
    <property type="entry name" value="LuxS/MPP-like metallohydrolase"/>
    <property type="match status" value="1"/>
</dbReference>
<dbReference type="EnsemblMetazoa" id="GAUT016725-RA">
    <property type="protein sequence ID" value="GAUT016725-PA"/>
    <property type="gene ID" value="GAUT016725"/>
</dbReference>
<dbReference type="Proteomes" id="UP000078200">
    <property type="component" value="Unassembled WGS sequence"/>
</dbReference>
<evidence type="ECO:0008006" key="13">
    <source>
        <dbReference type="Google" id="ProtNLM"/>
    </source>
</evidence>
<keyword evidence="8" id="KW-0496">Mitochondrion</keyword>
<proteinExistence type="predicted"/>
<dbReference type="Pfam" id="PF00675">
    <property type="entry name" value="Peptidase_M16"/>
    <property type="match status" value="1"/>
</dbReference>
<reference evidence="11" key="1">
    <citation type="submission" date="2020-05" db="UniProtKB">
        <authorList>
            <consortium name="EnsemblMetazoa"/>
        </authorList>
    </citation>
    <scope>IDENTIFICATION</scope>
    <source>
        <strain evidence="11">TTRI</strain>
    </source>
</reference>
<comment type="cofactor">
    <cofactor evidence="1">
        <name>Zn(2+)</name>
        <dbReference type="ChEBI" id="CHEBI:29105"/>
    </cofactor>
</comment>
<accession>A0A1A9UV74</accession>
<evidence type="ECO:0000259" key="9">
    <source>
        <dbReference type="Pfam" id="PF00675"/>
    </source>
</evidence>
<dbReference type="GO" id="GO:0004222">
    <property type="term" value="F:metalloendopeptidase activity"/>
    <property type="evidence" value="ECO:0007669"/>
    <property type="project" value="TreeGrafter"/>
</dbReference>
<evidence type="ECO:0000256" key="3">
    <source>
        <dbReference type="ARBA" id="ARBA00022670"/>
    </source>
</evidence>
<evidence type="ECO:0000313" key="12">
    <source>
        <dbReference type="Proteomes" id="UP000078200"/>
    </source>
</evidence>
<dbReference type="STRING" id="7395.A0A1A9UV74"/>
<name>A0A1A9UV74_GLOAU</name>
<dbReference type="PANTHER" id="PTHR11851">
    <property type="entry name" value="METALLOPROTEASE"/>
    <property type="match status" value="1"/>
</dbReference>